<evidence type="ECO:0000313" key="2">
    <source>
        <dbReference type="Proteomes" id="UP000179807"/>
    </source>
</evidence>
<dbReference type="VEuPathDB" id="TrichDB:TRFO_20400"/>
<dbReference type="RefSeq" id="XP_068363490.1">
    <property type="nucleotide sequence ID" value="XM_068501372.1"/>
</dbReference>
<evidence type="ECO:0008006" key="3">
    <source>
        <dbReference type="Google" id="ProtNLM"/>
    </source>
</evidence>
<accession>A0A1J4KH36</accession>
<evidence type="ECO:0000313" key="1">
    <source>
        <dbReference type="EMBL" id="OHT10354.1"/>
    </source>
</evidence>
<protein>
    <recommendedName>
        <fullName evidence="3">Nucleoplasmin-like domain-containing protein</fullName>
    </recommendedName>
</protein>
<reference evidence="1" key="1">
    <citation type="submission" date="2016-10" db="EMBL/GenBank/DDBJ databases">
        <authorList>
            <person name="Benchimol M."/>
            <person name="Almeida L.G."/>
            <person name="Vasconcelos A.T."/>
            <person name="Perreira-Neves A."/>
            <person name="Rosa I.A."/>
            <person name="Tasca T."/>
            <person name="Bogo M.R."/>
            <person name="de Souza W."/>
        </authorList>
    </citation>
    <scope>NUCLEOTIDE SEQUENCE [LARGE SCALE GENOMIC DNA]</scope>
    <source>
        <strain evidence="1">K</strain>
    </source>
</reference>
<keyword evidence="2" id="KW-1185">Reference proteome</keyword>
<dbReference type="GeneID" id="94836076"/>
<proteinExistence type="predicted"/>
<sequence length="123" mass="13475">MCFNQRNWTLELEPDVPAILPIPNGCPCIINGVYATDTSAQKIVLEAKIQIIRIDRIDEESDIAQTEVVSPILATVFPQINPSLSVHIEFSQFNVVSVRATGGKLVLNGIYDAGEKIPELDIA</sequence>
<dbReference type="AlphaFoldDB" id="A0A1J4KH36"/>
<dbReference type="Proteomes" id="UP000179807">
    <property type="component" value="Unassembled WGS sequence"/>
</dbReference>
<name>A0A1J4KH36_9EUKA</name>
<organism evidence="1 2">
    <name type="scientific">Tritrichomonas foetus</name>
    <dbReference type="NCBI Taxonomy" id="1144522"/>
    <lineage>
        <taxon>Eukaryota</taxon>
        <taxon>Metamonada</taxon>
        <taxon>Parabasalia</taxon>
        <taxon>Tritrichomonadida</taxon>
        <taxon>Tritrichomonadidae</taxon>
        <taxon>Tritrichomonas</taxon>
    </lineage>
</organism>
<dbReference type="EMBL" id="MLAK01000614">
    <property type="protein sequence ID" value="OHT10354.1"/>
    <property type="molecule type" value="Genomic_DNA"/>
</dbReference>
<gene>
    <name evidence="1" type="ORF">TRFO_20400</name>
</gene>
<comment type="caution">
    <text evidence="1">The sequence shown here is derived from an EMBL/GenBank/DDBJ whole genome shotgun (WGS) entry which is preliminary data.</text>
</comment>